<feature type="compositionally biased region" description="Basic and acidic residues" evidence="1">
    <location>
        <begin position="79"/>
        <end position="122"/>
    </location>
</feature>
<evidence type="ECO:0000313" key="4">
    <source>
        <dbReference type="Proteomes" id="UP000014480"/>
    </source>
</evidence>
<proteinExistence type="predicted"/>
<gene>
    <name evidence="3" type="ORF">Cob_v013026</name>
</gene>
<evidence type="ECO:0000256" key="1">
    <source>
        <dbReference type="SAM" id="MobiDB-lite"/>
    </source>
</evidence>
<evidence type="ECO:0000313" key="3">
    <source>
        <dbReference type="EMBL" id="TDZ13862.1"/>
    </source>
</evidence>
<comment type="caution">
    <text evidence="3">The sequence shown here is derived from an EMBL/GenBank/DDBJ whole genome shotgun (WGS) entry which is preliminary data.</text>
</comment>
<keyword evidence="2" id="KW-0472">Membrane</keyword>
<evidence type="ECO:0000256" key="2">
    <source>
        <dbReference type="SAM" id="Phobius"/>
    </source>
</evidence>
<feature type="region of interest" description="Disordered" evidence="1">
    <location>
        <begin position="57"/>
        <end position="127"/>
    </location>
</feature>
<sequence>MPSLHNINKRDETASKIPAPAHGLGALAGAGGGYASVVCLPVTIVFGAVYSVVKAVQRKRRRKAGEKAAAEGGAEQPQQEEKSPQQGREERERRKEEDPSPPARDDRVERLEKHHDNPRVCDPECPGYGQEKCAVHHRDEKQRPASPGLLAVRTGEMGLLRLLSMP</sequence>
<name>N4VC21_COLOR</name>
<dbReference type="AlphaFoldDB" id="N4VC21"/>
<reference evidence="4" key="1">
    <citation type="journal article" date="2013" name="New Phytol.">
        <title>Comparative genomic and transcriptomic analyses reveal the hemibiotrophic stage shift of Colletotrichum fungi.</title>
        <authorList>
            <person name="Gan P."/>
            <person name="Ikeda K."/>
            <person name="Irieda H."/>
            <person name="Narusaka M."/>
            <person name="O'Connell R.J."/>
            <person name="Narusaka Y."/>
            <person name="Takano Y."/>
            <person name="Kubo Y."/>
            <person name="Shirasu K."/>
        </authorList>
    </citation>
    <scope>NUCLEOTIDE SEQUENCE [LARGE SCALE GENOMIC DNA]</scope>
    <source>
        <strain evidence="4">104-T / ATCC 96160 / CBS 514.97 / LARS 414 / MAFF 240422</strain>
    </source>
</reference>
<keyword evidence="2" id="KW-1133">Transmembrane helix</keyword>
<keyword evidence="4" id="KW-1185">Reference proteome</keyword>
<protein>
    <submittedName>
        <fullName evidence="3">Uncharacterized protein</fullName>
    </submittedName>
</protein>
<feature type="transmembrane region" description="Helical" evidence="2">
    <location>
        <begin position="33"/>
        <end position="53"/>
    </location>
</feature>
<dbReference type="EMBL" id="AMCV02000059">
    <property type="protein sequence ID" value="TDZ13862.1"/>
    <property type="molecule type" value="Genomic_DNA"/>
</dbReference>
<accession>N4VC21</accession>
<dbReference type="OrthoDB" id="5102867at2759"/>
<organism evidence="3 4">
    <name type="scientific">Colletotrichum orbiculare (strain 104-T / ATCC 96160 / CBS 514.97 / LARS 414 / MAFF 240422)</name>
    <name type="common">Cucumber anthracnose fungus</name>
    <name type="synonym">Colletotrichum lagenarium</name>
    <dbReference type="NCBI Taxonomy" id="1213857"/>
    <lineage>
        <taxon>Eukaryota</taxon>
        <taxon>Fungi</taxon>
        <taxon>Dikarya</taxon>
        <taxon>Ascomycota</taxon>
        <taxon>Pezizomycotina</taxon>
        <taxon>Sordariomycetes</taxon>
        <taxon>Hypocreomycetidae</taxon>
        <taxon>Glomerellales</taxon>
        <taxon>Glomerellaceae</taxon>
        <taxon>Colletotrichum</taxon>
        <taxon>Colletotrichum orbiculare species complex</taxon>
    </lineage>
</organism>
<keyword evidence="2" id="KW-0812">Transmembrane</keyword>
<dbReference type="Proteomes" id="UP000014480">
    <property type="component" value="Unassembled WGS sequence"/>
</dbReference>
<reference evidence="4" key="2">
    <citation type="journal article" date="2019" name="Mol. Plant Microbe Interact.">
        <title>Genome sequence resources for four phytopathogenic fungi from the Colletotrichum orbiculare species complex.</title>
        <authorList>
            <person name="Gan P."/>
            <person name="Tsushima A."/>
            <person name="Narusaka M."/>
            <person name="Narusaka Y."/>
            <person name="Takano Y."/>
            <person name="Kubo Y."/>
            <person name="Shirasu K."/>
        </authorList>
    </citation>
    <scope>GENOME REANNOTATION</scope>
    <source>
        <strain evidence="4">104-T / ATCC 96160 / CBS 514.97 / LARS 414 / MAFF 240422</strain>
    </source>
</reference>
<dbReference type="HOGENOM" id="CLU_140475_0_0_1"/>